<keyword evidence="6" id="KW-0732">Signal</keyword>
<evidence type="ECO:0000256" key="3">
    <source>
        <dbReference type="ARBA" id="ARBA00016205"/>
    </source>
</evidence>
<dbReference type="PANTHER" id="PTHR10066:SF67">
    <property type="entry name" value="BETA-GLUCURONIDASE"/>
    <property type="match status" value="1"/>
</dbReference>
<dbReference type="EC" id="3.2.1.31" evidence="2"/>
<dbReference type="Pfam" id="PF00703">
    <property type="entry name" value="Glyco_hydro_2"/>
    <property type="match status" value="1"/>
</dbReference>
<feature type="domain" description="Glycoside hydrolase family 2 catalytic" evidence="8">
    <location>
        <begin position="304"/>
        <end position="600"/>
    </location>
</feature>
<evidence type="ECO:0000256" key="4">
    <source>
        <dbReference type="ARBA" id="ARBA00022801"/>
    </source>
</evidence>
<dbReference type="InterPro" id="IPR006102">
    <property type="entry name" value="Ig-like_GH2"/>
</dbReference>
<evidence type="ECO:0000259" key="9">
    <source>
        <dbReference type="Pfam" id="PF02837"/>
    </source>
</evidence>
<proteinExistence type="inferred from homology"/>
<dbReference type="Pfam" id="PF02837">
    <property type="entry name" value="Glyco_hydro_2_N"/>
    <property type="match status" value="1"/>
</dbReference>
<reference evidence="10 11" key="1">
    <citation type="submission" date="2020-12" db="EMBL/GenBank/DDBJ databases">
        <title>Bacterial novel species Pedobacter sp. SD-b isolated from soil.</title>
        <authorList>
            <person name="Jung H.-Y."/>
        </authorList>
    </citation>
    <scope>NUCLEOTIDE SEQUENCE [LARGE SCALE GENOMIC DNA]</scope>
    <source>
        <strain evidence="10 11">SD-b</strain>
    </source>
</reference>
<dbReference type="PANTHER" id="PTHR10066">
    <property type="entry name" value="BETA-GLUCURONIDASE"/>
    <property type="match status" value="1"/>
</dbReference>
<evidence type="ECO:0000256" key="2">
    <source>
        <dbReference type="ARBA" id="ARBA00012761"/>
    </source>
</evidence>
<dbReference type="SUPFAM" id="SSF49303">
    <property type="entry name" value="beta-Galactosidase/glucuronidase domain"/>
    <property type="match status" value="1"/>
</dbReference>
<dbReference type="SUPFAM" id="SSF49785">
    <property type="entry name" value="Galactose-binding domain-like"/>
    <property type="match status" value="1"/>
</dbReference>
<accession>A0ABS1BLY8</accession>
<feature type="chain" id="PRO_5045362474" description="Beta-glucuronidase" evidence="6">
    <location>
        <begin position="21"/>
        <end position="609"/>
    </location>
</feature>
<evidence type="ECO:0000256" key="6">
    <source>
        <dbReference type="SAM" id="SignalP"/>
    </source>
</evidence>
<feature type="domain" description="Glycosyl hydrolases family 2 sugar binding" evidence="9">
    <location>
        <begin position="80"/>
        <end position="208"/>
    </location>
</feature>
<dbReference type="InterPro" id="IPR036156">
    <property type="entry name" value="Beta-gal/glucu_dom_sf"/>
</dbReference>
<dbReference type="InterPro" id="IPR017853">
    <property type="entry name" value="GH"/>
</dbReference>
<dbReference type="InterPro" id="IPR006103">
    <property type="entry name" value="Glyco_hydro_2_cat"/>
</dbReference>
<keyword evidence="11" id="KW-1185">Reference proteome</keyword>
<comment type="caution">
    <text evidence="10">The sequence shown here is derived from an EMBL/GenBank/DDBJ whole genome shotgun (WGS) entry which is preliminary data.</text>
</comment>
<keyword evidence="5" id="KW-0326">Glycosidase</keyword>
<dbReference type="Gene3D" id="3.20.20.80">
    <property type="entry name" value="Glycosidases"/>
    <property type="match status" value="1"/>
</dbReference>
<evidence type="ECO:0000259" key="8">
    <source>
        <dbReference type="Pfam" id="PF02836"/>
    </source>
</evidence>
<dbReference type="InterPro" id="IPR006104">
    <property type="entry name" value="Glyco_hydro_2_N"/>
</dbReference>
<evidence type="ECO:0000313" key="11">
    <source>
        <dbReference type="Proteomes" id="UP000660024"/>
    </source>
</evidence>
<dbReference type="Proteomes" id="UP000660024">
    <property type="component" value="Unassembled WGS sequence"/>
</dbReference>
<evidence type="ECO:0000313" key="10">
    <source>
        <dbReference type="EMBL" id="MBK0383915.1"/>
    </source>
</evidence>
<feature type="domain" description="Glycoside hydrolase family 2 immunoglobulin-like beta-sandwich" evidence="7">
    <location>
        <begin position="236"/>
        <end position="301"/>
    </location>
</feature>
<dbReference type="Pfam" id="PF02836">
    <property type="entry name" value="Glyco_hydro_2_C"/>
    <property type="match status" value="1"/>
</dbReference>
<dbReference type="InterPro" id="IPR013783">
    <property type="entry name" value="Ig-like_fold"/>
</dbReference>
<dbReference type="PROSITE" id="PS00608">
    <property type="entry name" value="GLYCOSYL_HYDROL_F2_2"/>
    <property type="match status" value="1"/>
</dbReference>
<dbReference type="InterPro" id="IPR023232">
    <property type="entry name" value="Glyco_hydro_2_AS"/>
</dbReference>
<dbReference type="InterPro" id="IPR008979">
    <property type="entry name" value="Galactose-bd-like_sf"/>
</dbReference>
<protein>
    <recommendedName>
        <fullName evidence="3">Beta-glucuronidase</fullName>
        <ecNumber evidence="2">3.2.1.31</ecNumber>
    </recommendedName>
</protein>
<name>A0ABS1BLY8_9SPHI</name>
<evidence type="ECO:0000256" key="5">
    <source>
        <dbReference type="ARBA" id="ARBA00023295"/>
    </source>
</evidence>
<dbReference type="PRINTS" id="PR00132">
    <property type="entry name" value="GLHYDRLASE2"/>
</dbReference>
<feature type="signal peptide" evidence="6">
    <location>
        <begin position="1"/>
        <end position="20"/>
    </location>
</feature>
<organism evidence="10 11">
    <name type="scientific">Pedobacter segetis</name>
    <dbReference type="NCBI Taxonomy" id="2793069"/>
    <lineage>
        <taxon>Bacteria</taxon>
        <taxon>Pseudomonadati</taxon>
        <taxon>Bacteroidota</taxon>
        <taxon>Sphingobacteriia</taxon>
        <taxon>Sphingobacteriales</taxon>
        <taxon>Sphingobacteriaceae</taxon>
        <taxon>Pedobacter</taxon>
    </lineage>
</organism>
<dbReference type="InterPro" id="IPR006101">
    <property type="entry name" value="Glyco_hydro_2"/>
</dbReference>
<gene>
    <name evidence="10" type="ORF">I5M32_13180</name>
</gene>
<keyword evidence="4" id="KW-0378">Hydrolase</keyword>
<comment type="similarity">
    <text evidence="1">Belongs to the glycosyl hydrolase 2 family.</text>
</comment>
<dbReference type="SUPFAM" id="SSF51445">
    <property type="entry name" value="(Trans)glycosidases"/>
    <property type="match status" value="1"/>
</dbReference>
<dbReference type="EMBL" id="JAEHFY010000019">
    <property type="protein sequence ID" value="MBK0383915.1"/>
    <property type="molecule type" value="Genomic_DNA"/>
</dbReference>
<sequence>MQKKYFFLFFFLLLTAQAFSQSIIQNISSRHNLSLNGKWNYIIDPYENGFYDYRRQAFDQSETGKGGFYDDVKQTNKGSLIEYDFDHDATLDVPGDWNSQAPELKFYEGSVWYRRHFNFEPKQNKRYIIYFAAANYETHVYLNGKKLGMHKGGFTPFQFEVTGKLKNGENSIVVKVDNTRKQDEIPTINTDWWNYGGLTADVYLSELPETYIDNYKVQLAKGNLKEIEGFVQLSGNQKSQSVAINIPEAKLTYQLKTDTSGYATFKFPVKNLKYWSPESPKLYQVTLQTETDKLDDKIGFRTIETRGKDVLLNGKSVFLRGIAIHNENPLIPGRPRSEGDLRMLLNWAKELNCNYVRLAHYPHNEKMLRLADEMGLMVWAEVPVYWTISWENPATYQNAQKQLTDLIDRDKNRAAVIIWSVGNETPISQPRNKFMGDLIDKAHELDHTRLISAALELHRKDSTIYVDDVLGEKLDLVSFNEYAGWYWSTPDEISKYNWDIKYNKPVVISELGGSALAGFHADKSTRWSEEYQDNLFKNQFKLLGKIDGLRGMTPWILVDFRSPRRAHSVYQNFWNRKGLISNTGQKKLAFYTLKNYYDKISETFNQKNR</sequence>
<dbReference type="Gene3D" id="2.60.120.260">
    <property type="entry name" value="Galactose-binding domain-like"/>
    <property type="match status" value="1"/>
</dbReference>
<dbReference type="RefSeq" id="WP_200587153.1">
    <property type="nucleotide sequence ID" value="NZ_JAEHFY010000019.1"/>
</dbReference>
<evidence type="ECO:0000259" key="7">
    <source>
        <dbReference type="Pfam" id="PF00703"/>
    </source>
</evidence>
<dbReference type="Gene3D" id="2.60.40.10">
    <property type="entry name" value="Immunoglobulins"/>
    <property type="match status" value="1"/>
</dbReference>
<evidence type="ECO:0000256" key="1">
    <source>
        <dbReference type="ARBA" id="ARBA00007401"/>
    </source>
</evidence>